<dbReference type="Proteomes" id="UP000283063">
    <property type="component" value="Chromosome"/>
</dbReference>
<dbReference type="InterPro" id="IPR037523">
    <property type="entry name" value="VOC_core"/>
</dbReference>
<protein>
    <submittedName>
        <fullName evidence="2">VOC family protein</fullName>
    </submittedName>
</protein>
<dbReference type="EMBL" id="CP033219">
    <property type="protein sequence ID" value="AZV78039.1"/>
    <property type="molecule type" value="Genomic_DNA"/>
</dbReference>
<organism evidence="2 3">
    <name type="scientific">Parasedimentitalea marina</name>
    <dbReference type="NCBI Taxonomy" id="2483033"/>
    <lineage>
        <taxon>Bacteria</taxon>
        <taxon>Pseudomonadati</taxon>
        <taxon>Pseudomonadota</taxon>
        <taxon>Alphaproteobacteria</taxon>
        <taxon>Rhodobacterales</taxon>
        <taxon>Paracoccaceae</taxon>
        <taxon>Parasedimentitalea</taxon>
    </lineage>
</organism>
<feature type="domain" description="VOC" evidence="1">
    <location>
        <begin position="3"/>
        <end position="113"/>
    </location>
</feature>
<dbReference type="PROSITE" id="PS51819">
    <property type="entry name" value="VOC"/>
    <property type="match status" value="1"/>
</dbReference>
<dbReference type="AlphaFoldDB" id="A0A3T0N218"/>
<keyword evidence="3" id="KW-1185">Reference proteome</keyword>
<sequence>MPKIETLDLRVRDPNTQVKFYCDVLGMKDIGDGCVSYADQETALRFLKTERSYTPHPHDLYWKIALAVPDIELACRQLQDRGVSVGTPSQFRDVGYLTKIVDPEGLVIELIDHWFQGNRPDGPVNPDFLGGGAHLNLLTLRTADIDPIKRACAEWGMTPLSVQPVTPYGYTLYFFAFTAETPPSTDLMAVENREWVYQRPYTVLEVQHLHSIDAVGLPDPGKAGYAGMTVSGVPGLEHNAGGIMVSSGN</sequence>
<evidence type="ECO:0000313" key="2">
    <source>
        <dbReference type="EMBL" id="AZV78039.1"/>
    </source>
</evidence>
<gene>
    <name evidence="2" type="ORF">EBB79_09135</name>
</gene>
<name>A0A3T0N218_9RHOB</name>
<dbReference type="InterPro" id="IPR029068">
    <property type="entry name" value="Glyas_Bleomycin-R_OHBP_Dase"/>
</dbReference>
<dbReference type="SUPFAM" id="SSF54593">
    <property type="entry name" value="Glyoxalase/Bleomycin resistance protein/Dihydroxybiphenyl dioxygenase"/>
    <property type="match status" value="1"/>
</dbReference>
<dbReference type="Gene3D" id="3.10.180.10">
    <property type="entry name" value="2,3-Dihydroxybiphenyl 1,2-Dioxygenase, domain 1"/>
    <property type="match status" value="1"/>
</dbReference>
<dbReference type="RefSeq" id="WP_127748596.1">
    <property type="nucleotide sequence ID" value="NZ_CP033219.1"/>
</dbReference>
<accession>A0A3T0N218</accession>
<dbReference type="OrthoDB" id="4725692at2"/>
<evidence type="ECO:0000313" key="3">
    <source>
        <dbReference type="Proteomes" id="UP000283063"/>
    </source>
</evidence>
<reference evidence="2 3" key="1">
    <citation type="submission" date="2018-10" db="EMBL/GenBank/DDBJ databases">
        <title>Parasedimentitalea marina sp. nov., a psychrophilic bacterium isolated from deep seawater of the New Britain Trench.</title>
        <authorList>
            <person name="Cao J."/>
        </authorList>
    </citation>
    <scope>NUCLEOTIDE SEQUENCE [LARGE SCALE GENOMIC DNA]</scope>
    <source>
        <strain evidence="2 3">W43</strain>
    </source>
</reference>
<evidence type="ECO:0000259" key="1">
    <source>
        <dbReference type="PROSITE" id="PS51819"/>
    </source>
</evidence>
<dbReference type="KEGG" id="sedi:EBB79_09135"/>
<proteinExistence type="predicted"/>
<dbReference type="Pfam" id="PF00903">
    <property type="entry name" value="Glyoxalase"/>
    <property type="match status" value="1"/>
</dbReference>
<dbReference type="InterPro" id="IPR004360">
    <property type="entry name" value="Glyas_Fos-R_dOase_dom"/>
</dbReference>